<dbReference type="Pfam" id="PF13349">
    <property type="entry name" value="DUF4097"/>
    <property type="match status" value="1"/>
</dbReference>
<dbReference type="AlphaFoldDB" id="A0A1I5FH62"/>
<dbReference type="InterPro" id="IPR025164">
    <property type="entry name" value="Toastrack_DUF4097"/>
</dbReference>
<dbReference type="STRING" id="112413.SAMN05421854_1011133"/>
<evidence type="ECO:0000313" key="4">
    <source>
        <dbReference type="Proteomes" id="UP000199137"/>
    </source>
</evidence>
<protein>
    <submittedName>
        <fullName evidence="3">Putative adhesin</fullName>
    </submittedName>
</protein>
<organism evidence="3 4">
    <name type="scientific">Amycolatopsis rubida</name>
    <dbReference type="NCBI Taxonomy" id="112413"/>
    <lineage>
        <taxon>Bacteria</taxon>
        <taxon>Bacillati</taxon>
        <taxon>Actinomycetota</taxon>
        <taxon>Actinomycetes</taxon>
        <taxon>Pseudonocardiales</taxon>
        <taxon>Pseudonocardiaceae</taxon>
        <taxon>Amycolatopsis</taxon>
    </lineage>
</organism>
<reference evidence="3 4" key="1">
    <citation type="submission" date="2016-10" db="EMBL/GenBank/DDBJ databases">
        <authorList>
            <person name="de Groot N.N."/>
        </authorList>
    </citation>
    <scope>NUCLEOTIDE SEQUENCE [LARGE SCALE GENOMIC DNA]</scope>
    <source>
        <strain evidence="3 4">DSM 44637</strain>
    </source>
</reference>
<sequence length="258" mass="26606">MARPLLALAGIAVIGVGVAIGFGGWGFGSTVSRDATLPQEIRGVKLENGSGDVRIRTAPGAARVHQTLRYHFSGEPGDAYRVEGDQLVIVDCGRNCTTDLELIVPPGIPVTGSSDSGTLDFAGVGSVDVTADSGQARMQDVPGLVKLQLDSGSTELHDVGEVQVHSQSGRIEGDGLRGPVDVSAGSGRIELTLTQPNNVKAQADSGRVEVSVPRNGSYQVTGNSESGHRSIDIPQNSGPDAKTLELNTDSGSVTVKAV</sequence>
<feature type="compositionally biased region" description="Polar residues" evidence="1">
    <location>
        <begin position="245"/>
        <end position="258"/>
    </location>
</feature>
<feature type="region of interest" description="Disordered" evidence="1">
    <location>
        <begin position="218"/>
        <end position="258"/>
    </location>
</feature>
<evidence type="ECO:0000259" key="2">
    <source>
        <dbReference type="Pfam" id="PF13349"/>
    </source>
</evidence>
<evidence type="ECO:0000256" key="1">
    <source>
        <dbReference type="SAM" id="MobiDB-lite"/>
    </source>
</evidence>
<proteinExistence type="predicted"/>
<gene>
    <name evidence="3" type="ORF">SAMN05421854_1011133</name>
</gene>
<dbReference type="EMBL" id="FOWC01000001">
    <property type="protein sequence ID" value="SFO23148.1"/>
    <property type="molecule type" value="Genomic_DNA"/>
</dbReference>
<accession>A0A1I5FH62</accession>
<dbReference type="RefSeq" id="WP_093572371.1">
    <property type="nucleotide sequence ID" value="NZ_FOWC01000001.1"/>
</dbReference>
<evidence type="ECO:0000313" key="3">
    <source>
        <dbReference type="EMBL" id="SFO23148.1"/>
    </source>
</evidence>
<dbReference type="OrthoDB" id="4331847at2"/>
<feature type="domain" description="DUF4097" evidence="2">
    <location>
        <begin position="113"/>
        <end position="255"/>
    </location>
</feature>
<dbReference type="Proteomes" id="UP000199137">
    <property type="component" value="Unassembled WGS sequence"/>
</dbReference>
<name>A0A1I5FH62_9PSEU</name>